<dbReference type="InterPro" id="IPR016024">
    <property type="entry name" value="ARM-type_fold"/>
</dbReference>
<reference evidence="2 3" key="1">
    <citation type="submission" date="2020-03" db="EMBL/GenBank/DDBJ databases">
        <title>FDA dAtabase for Regulatory Grade micrObial Sequences (FDA-ARGOS): Supporting development and validation of Infectious Disease Dx tests.</title>
        <authorList>
            <person name="Campos J."/>
            <person name="Goldberg B."/>
            <person name="Tallon L."/>
            <person name="Sadzewicz L."/>
            <person name="Vavikolanu K."/>
            <person name="Mehta A."/>
            <person name="Aluvathingal J."/>
            <person name="Nadendla S."/>
            <person name="Nandy P."/>
            <person name="Geyer C."/>
            <person name="Yan Y."/>
            <person name="Sichtig H."/>
        </authorList>
    </citation>
    <scope>NUCLEOTIDE SEQUENCE [LARGE SCALE GENOMIC DNA]</scope>
    <source>
        <strain evidence="2 3">FDAARGOS_656</strain>
    </source>
</reference>
<gene>
    <name evidence="2" type="ORF">FOB64_000641</name>
</gene>
<dbReference type="SUPFAM" id="SSF48371">
    <property type="entry name" value="ARM repeat"/>
    <property type="match status" value="2"/>
</dbReference>
<dbReference type="InterPro" id="IPR011430">
    <property type="entry name" value="UTP20_N"/>
</dbReference>
<dbReference type="InterPro" id="IPR052575">
    <property type="entry name" value="SSU_processome_comp_20"/>
</dbReference>
<dbReference type="AlphaFoldDB" id="A0A8H6C439"/>
<organism evidence="2 3">
    <name type="scientific">Candida albicans</name>
    <name type="common">Yeast</name>
    <dbReference type="NCBI Taxonomy" id="5476"/>
    <lineage>
        <taxon>Eukaryota</taxon>
        <taxon>Fungi</taxon>
        <taxon>Dikarya</taxon>
        <taxon>Ascomycota</taxon>
        <taxon>Saccharomycotina</taxon>
        <taxon>Pichiomycetes</taxon>
        <taxon>Debaryomycetaceae</taxon>
        <taxon>Candida/Lodderomyces clade</taxon>
        <taxon>Candida</taxon>
    </lineage>
</organism>
<dbReference type="PANTHER" id="PTHR17695:SF11">
    <property type="entry name" value="SMALL SUBUNIT PROCESSOME COMPONENT 20 HOMOLOG"/>
    <property type="match status" value="1"/>
</dbReference>
<proteinExistence type="predicted"/>
<evidence type="ECO:0000313" key="2">
    <source>
        <dbReference type="EMBL" id="KAF6072621.1"/>
    </source>
</evidence>
<comment type="caution">
    <text evidence="2">The sequence shown here is derived from an EMBL/GenBank/DDBJ whole genome shotgun (WGS) entry which is preliminary data.</text>
</comment>
<evidence type="ECO:0000259" key="1">
    <source>
        <dbReference type="Pfam" id="PF07539"/>
    </source>
</evidence>
<dbReference type="PANTHER" id="PTHR17695">
    <property type="entry name" value="SMALL SUBUNIT PROCESSOME COMPONENT 20 HOMOLOG"/>
    <property type="match status" value="1"/>
</dbReference>
<dbReference type="EMBL" id="JABWAD010000007">
    <property type="protein sequence ID" value="KAF6072621.1"/>
    <property type="molecule type" value="Genomic_DNA"/>
</dbReference>
<protein>
    <submittedName>
        <fullName evidence="2">Down-regulated in metastasis family protein</fullName>
    </submittedName>
</protein>
<dbReference type="GO" id="GO:0032040">
    <property type="term" value="C:small-subunit processome"/>
    <property type="evidence" value="ECO:0007669"/>
    <property type="project" value="TreeGrafter"/>
</dbReference>
<dbReference type="Proteomes" id="UP000536275">
    <property type="component" value="Unassembled WGS sequence"/>
</dbReference>
<evidence type="ECO:0000313" key="3">
    <source>
        <dbReference type="Proteomes" id="UP000536275"/>
    </source>
</evidence>
<dbReference type="GO" id="GO:0030686">
    <property type="term" value="C:90S preribosome"/>
    <property type="evidence" value="ECO:0007669"/>
    <property type="project" value="TreeGrafter"/>
</dbReference>
<dbReference type="Pfam" id="PF07539">
    <property type="entry name" value="UTP20_N"/>
    <property type="match status" value="1"/>
</dbReference>
<feature type="domain" description="U3 small nucleolar RNA-associated protein 20 N-terminal" evidence="1">
    <location>
        <begin position="715"/>
        <end position="980"/>
    </location>
</feature>
<accession>A0A8H6C439</accession>
<sequence length="984" mass="112048">MSKPRTKTTESSRRHAFSSFRERVDSIKIEPKTNLSGNFTEFLNKIEQNCQSLPQLIYHQSSIYQALFDAISKNDVHSIQPLLELMSQFIHDLGSDFLPFYTRTLKLLTDLVLSVNPNDFQNNRNTSNVLEWAFNTLAFAFKYLSRNLASDLKPTFMELLPLLQLTKKTYISRFCAEALSFLIRKSNPESLNETVQFSLFDQIDIILYNDAYCESLTILYSEAMKNTKGTFHSKANVIFSKLMENTLYKVDAKAQPKLISIISDIILDILNHGTVEACDKFYAMVTKYLNSLLQKNDPSEVELLTTYQILSTLAFAESGKKITNWDIVLETVDLLVEKLNSINITTTTTTTKQELLESYIYLLVIVFRNADIQSLTIRHKKYFDSIYNTPGFLTFTEASLSIAKSKVINFGITKLVQNYINNCSSNDSEKLTYFLEKNDISNGNKNLAAITLDIISHKLKELSDSQTTHLHEVTSFLETNFHKFDTSAKFLNAINNYVKTTTQSGDFLSKAITCLHYPTHELRTNAIELISTLVGDSSSTYLSQIRLIEQIPLNISTGRDITLRIRNLATEFSKEINPNDLDKNLIVNYFFGLLSNKFQPSWTAVYESLPLISKDEDLVNFPFESTLIDWQPRNSRLLNNFESFENSYLAPYRNISEAIDNSLERNAHFDNMVRSHVLSALKTVPSVAEKNAGKLIPIITHQQPTTDEDDGLQFWSRKDRNELLELFAKFKNLRKIPEGEELYDYLLDYLLTSKYVKVQQLALDVLFTWNNLSINKYRDNLKNLLDDAIFSDEISNFIMTNSSSSSSSSTTSIIEPQDKPIVMKFVIRILFGRVQGSPKSNSKQGKKFAVISVLPSLTNSEIISFIELGANKIGYEGFFSGQIPKASLGLDQSELKKISGFINLLSEVYHTLGANYSESLQTTIKPLVFSLVSAQNRIESTSLVDSIITEKMAKNIRSNGMRCLTELFKIIGDGFDWNDYYFDI</sequence>
<name>A0A8H6C439_CANAX</name>